<dbReference type="AlphaFoldDB" id="A0AAV1UHN9"/>
<dbReference type="Gene3D" id="1.10.510.10">
    <property type="entry name" value="Transferase(Phosphotransferase) domain 1"/>
    <property type="match status" value="1"/>
</dbReference>
<dbReference type="InterPro" id="IPR011009">
    <property type="entry name" value="Kinase-like_dom_sf"/>
</dbReference>
<keyword evidence="3" id="KW-0808">Transferase</keyword>
<organism evidence="10 11">
    <name type="scientific">Peronospora matthiolae</name>
    <dbReference type="NCBI Taxonomy" id="2874970"/>
    <lineage>
        <taxon>Eukaryota</taxon>
        <taxon>Sar</taxon>
        <taxon>Stramenopiles</taxon>
        <taxon>Oomycota</taxon>
        <taxon>Peronosporomycetes</taxon>
        <taxon>Peronosporales</taxon>
        <taxon>Peronosporaceae</taxon>
        <taxon>Peronospora</taxon>
    </lineage>
</organism>
<reference evidence="10" key="1">
    <citation type="submission" date="2024-01" db="EMBL/GenBank/DDBJ databases">
        <authorList>
            <person name="Webb A."/>
        </authorList>
    </citation>
    <scope>NUCLEOTIDE SEQUENCE</scope>
    <source>
        <strain evidence="10">Pm1</strain>
    </source>
</reference>
<dbReference type="InterPro" id="IPR017441">
    <property type="entry name" value="Protein_kinase_ATP_BS"/>
</dbReference>
<feature type="domain" description="AGC-kinase C-terminal" evidence="9">
    <location>
        <begin position="399"/>
        <end position="468"/>
    </location>
</feature>
<evidence type="ECO:0000313" key="11">
    <source>
        <dbReference type="Proteomes" id="UP001162060"/>
    </source>
</evidence>
<evidence type="ECO:0000256" key="4">
    <source>
        <dbReference type="ARBA" id="ARBA00022741"/>
    </source>
</evidence>
<keyword evidence="2" id="KW-0597">Phosphoprotein</keyword>
<evidence type="ECO:0000256" key="1">
    <source>
        <dbReference type="ARBA" id="ARBA00022527"/>
    </source>
</evidence>
<evidence type="ECO:0008006" key="12">
    <source>
        <dbReference type="Google" id="ProtNLM"/>
    </source>
</evidence>
<evidence type="ECO:0000259" key="9">
    <source>
        <dbReference type="PROSITE" id="PS51285"/>
    </source>
</evidence>
<dbReference type="PROSITE" id="PS00108">
    <property type="entry name" value="PROTEIN_KINASE_ST"/>
    <property type="match status" value="1"/>
</dbReference>
<evidence type="ECO:0000259" key="8">
    <source>
        <dbReference type="PROSITE" id="PS50011"/>
    </source>
</evidence>
<dbReference type="PROSITE" id="PS00107">
    <property type="entry name" value="PROTEIN_KINASE_ATP"/>
    <property type="match status" value="1"/>
</dbReference>
<evidence type="ECO:0000256" key="3">
    <source>
        <dbReference type="ARBA" id="ARBA00022679"/>
    </source>
</evidence>
<dbReference type="PROSITE" id="PS51285">
    <property type="entry name" value="AGC_KINASE_CTER"/>
    <property type="match status" value="1"/>
</dbReference>
<dbReference type="GO" id="GO:0005524">
    <property type="term" value="F:ATP binding"/>
    <property type="evidence" value="ECO:0007669"/>
    <property type="project" value="UniProtKB-UniRule"/>
</dbReference>
<feature type="binding site" evidence="7">
    <location>
        <position position="169"/>
    </location>
    <ligand>
        <name>ATP</name>
        <dbReference type="ChEBI" id="CHEBI:30616"/>
    </ligand>
</feature>
<dbReference type="SMART" id="SM00220">
    <property type="entry name" value="S_TKc"/>
    <property type="match status" value="1"/>
</dbReference>
<dbReference type="PANTHER" id="PTHR24351">
    <property type="entry name" value="RIBOSOMAL PROTEIN S6 KINASE"/>
    <property type="match status" value="1"/>
</dbReference>
<dbReference type="EMBL" id="CAKLBY020000193">
    <property type="protein sequence ID" value="CAK7933203.1"/>
    <property type="molecule type" value="Genomic_DNA"/>
</dbReference>
<dbReference type="Proteomes" id="UP001162060">
    <property type="component" value="Unassembled WGS sequence"/>
</dbReference>
<evidence type="ECO:0000256" key="7">
    <source>
        <dbReference type="PROSITE-ProRule" id="PRU10141"/>
    </source>
</evidence>
<dbReference type="InterPro" id="IPR045270">
    <property type="entry name" value="STKc_AGC"/>
</dbReference>
<protein>
    <recommendedName>
        <fullName evidence="12">AGC protein kinase</fullName>
    </recommendedName>
</protein>
<feature type="domain" description="Protein kinase" evidence="8">
    <location>
        <begin position="140"/>
        <end position="398"/>
    </location>
</feature>
<keyword evidence="1" id="KW-0723">Serine/threonine-protein kinase</keyword>
<dbReference type="InterPro" id="IPR000961">
    <property type="entry name" value="AGC-kinase_C"/>
</dbReference>
<gene>
    <name evidence="10" type="ORF">PM001_LOCUS18353</name>
</gene>
<comment type="caution">
    <text evidence="10">The sequence shown here is derived from an EMBL/GenBank/DDBJ whole genome shotgun (WGS) entry which is preliminary data.</text>
</comment>
<dbReference type="InterPro" id="IPR008271">
    <property type="entry name" value="Ser/Thr_kinase_AS"/>
</dbReference>
<dbReference type="PROSITE" id="PS50011">
    <property type="entry name" value="PROTEIN_KINASE_DOM"/>
    <property type="match status" value="1"/>
</dbReference>
<dbReference type="GO" id="GO:0004674">
    <property type="term" value="F:protein serine/threonine kinase activity"/>
    <property type="evidence" value="ECO:0007669"/>
    <property type="project" value="UniProtKB-KW"/>
</dbReference>
<dbReference type="Pfam" id="PF00069">
    <property type="entry name" value="Pkinase"/>
    <property type="match status" value="1"/>
</dbReference>
<dbReference type="SUPFAM" id="SSF50729">
    <property type="entry name" value="PH domain-like"/>
    <property type="match status" value="1"/>
</dbReference>
<dbReference type="SUPFAM" id="SSF56112">
    <property type="entry name" value="Protein kinase-like (PK-like)"/>
    <property type="match status" value="1"/>
</dbReference>
<dbReference type="SMART" id="SM00133">
    <property type="entry name" value="S_TK_X"/>
    <property type="match status" value="1"/>
</dbReference>
<evidence type="ECO:0000256" key="2">
    <source>
        <dbReference type="ARBA" id="ARBA00022553"/>
    </source>
</evidence>
<keyword evidence="4 7" id="KW-0547">Nucleotide-binding</keyword>
<dbReference type="InterPro" id="IPR000719">
    <property type="entry name" value="Prot_kinase_dom"/>
</dbReference>
<keyword evidence="6 7" id="KW-0067">ATP-binding</keyword>
<evidence type="ECO:0000256" key="5">
    <source>
        <dbReference type="ARBA" id="ARBA00022777"/>
    </source>
</evidence>
<dbReference type="CDD" id="cd05123">
    <property type="entry name" value="STKc_AGC"/>
    <property type="match status" value="1"/>
</dbReference>
<sequence length="504" mass="57118">MVVLFQRKTSTLSDESKRFLDSLPPTFSNQLRKQRQFLPVWSSHKYCLVIKSTFLIYRRAGQTKRTGMSAFWQQNTPRYLNLQHCAMELIDDNSAGYTIGLTLMSSRSTIYFAADTEKDRAKFVAQMDAVQQRMPSLNEFTTHKLLGRGHYGRVVLAHHVVDRQLYAIKEMKLGQVRTKVVFAERAVMEWAGDHPFVMGLEYALARGRSVFLISKFMQGGDLFLHMQKNGGTFQEDAVRFYAAELLLALEHMHKMCILHRDIKPENVLLDSEGHIKLADMGLAKRLASRAERTKTACGTDMYLPPEMAGRHPGGHGLSVDLWQFGCILFELYTGYPPFFLPQSSRKSLRQRILYQPVRFPTDMSSELKSLVTALLEKRQEDRLGYDAGISDIKAHEFFAGLDWDLVYQRQLEPPLVPGPPGKELVANFDVQFTDQPHTIYAPEEIASCFERDFVGFDYVRPLPSSGAMTGSRTAVSSASSSSRASTVKDVRESIECSFGPANHE</sequence>
<keyword evidence="5" id="KW-0418">Kinase</keyword>
<dbReference type="Gene3D" id="3.30.200.20">
    <property type="entry name" value="Phosphorylase Kinase, domain 1"/>
    <property type="match status" value="1"/>
</dbReference>
<proteinExistence type="predicted"/>
<evidence type="ECO:0000256" key="6">
    <source>
        <dbReference type="ARBA" id="ARBA00022840"/>
    </source>
</evidence>
<dbReference type="FunFam" id="1.10.510.10:FF:000048">
    <property type="entry name" value="Protein kinase C"/>
    <property type="match status" value="1"/>
</dbReference>
<name>A0AAV1UHN9_9STRA</name>
<evidence type="ECO:0000313" key="10">
    <source>
        <dbReference type="EMBL" id="CAK7933203.1"/>
    </source>
</evidence>
<accession>A0AAV1UHN9</accession>